<evidence type="ECO:0000256" key="1">
    <source>
        <dbReference type="SAM" id="SignalP"/>
    </source>
</evidence>
<dbReference type="EMBL" id="JAGEVF010000006">
    <property type="protein sequence ID" value="MBO3116987.1"/>
    <property type="molecule type" value="Genomic_DNA"/>
</dbReference>
<dbReference type="Gene3D" id="2.60.130.10">
    <property type="entry name" value="Aromatic compound dioxygenase"/>
    <property type="match status" value="1"/>
</dbReference>
<protein>
    <recommendedName>
        <fullName evidence="4">Protocatechuate 3,4-dioxygenase beta subunit</fullName>
    </recommendedName>
</protein>
<dbReference type="RefSeq" id="WP_208154343.1">
    <property type="nucleotide sequence ID" value="NZ_JAGEVF010000006.1"/>
</dbReference>
<feature type="signal peptide" evidence="1">
    <location>
        <begin position="1"/>
        <end position="22"/>
    </location>
</feature>
<proteinExistence type="predicted"/>
<feature type="chain" id="PRO_5046659831" description="Protocatechuate 3,4-dioxygenase beta subunit" evidence="1">
    <location>
        <begin position="23"/>
        <end position="202"/>
    </location>
</feature>
<organism evidence="2 3">
    <name type="scientific">Winogradskyella pelagia</name>
    <dbReference type="NCBI Taxonomy" id="2819984"/>
    <lineage>
        <taxon>Bacteria</taxon>
        <taxon>Pseudomonadati</taxon>
        <taxon>Bacteroidota</taxon>
        <taxon>Flavobacteriia</taxon>
        <taxon>Flavobacteriales</taxon>
        <taxon>Flavobacteriaceae</taxon>
        <taxon>Winogradskyella</taxon>
    </lineage>
</organism>
<dbReference type="SUPFAM" id="SSF49482">
    <property type="entry name" value="Aromatic compound dioxygenase"/>
    <property type="match status" value="1"/>
</dbReference>
<dbReference type="Proteomes" id="UP000676776">
    <property type="component" value="Unassembled WGS sequence"/>
</dbReference>
<gene>
    <name evidence="2" type="ORF">J4050_09520</name>
</gene>
<evidence type="ECO:0000313" key="2">
    <source>
        <dbReference type="EMBL" id="MBO3116987.1"/>
    </source>
</evidence>
<accession>A0ABS3T2M7</accession>
<evidence type="ECO:0008006" key="4">
    <source>
        <dbReference type="Google" id="ProtNLM"/>
    </source>
</evidence>
<keyword evidence="1" id="KW-0732">Signal</keyword>
<dbReference type="InterPro" id="IPR015889">
    <property type="entry name" value="Intradiol_dOase_core"/>
</dbReference>
<name>A0ABS3T2M7_9FLAO</name>
<keyword evidence="3" id="KW-1185">Reference proteome</keyword>
<evidence type="ECO:0000313" key="3">
    <source>
        <dbReference type="Proteomes" id="UP000676776"/>
    </source>
</evidence>
<sequence length="202" mass="23552">MKKLLKLLMLVCFYSTMSIVNGQNNSDTEEDRSPLYDYGTKVLNSTDSVPDYNSKNEKLKITGTIYKSDGKTPASDVILFVEQPDEHGNFDLRKVNDKRYVYHRTWVKTDAEGRYTLYTFVPGNDRIHQQYKQIFPVIKEPTKEPYEIETFLFDNDPLISKYCRKRLIKKGDIKRILEPKLIDGILVAQRDIILKQDESATQ</sequence>
<reference evidence="2 3" key="1">
    <citation type="submission" date="2021-03" db="EMBL/GenBank/DDBJ databases">
        <title>Winogradskyella sp. nov., isolated from costal sediment.</title>
        <authorList>
            <person name="Gao C."/>
        </authorList>
    </citation>
    <scope>NUCLEOTIDE SEQUENCE [LARGE SCALE GENOMIC DNA]</scope>
    <source>
        <strain evidence="2 3">DF17</strain>
    </source>
</reference>
<comment type="caution">
    <text evidence="2">The sequence shown here is derived from an EMBL/GenBank/DDBJ whole genome shotgun (WGS) entry which is preliminary data.</text>
</comment>